<dbReference type="AlphaFoldDB" id="A0AAD8KWM9"/>
<feature type="region of interest" description="Disordered" evidence="1">
    <location>
        <begin position="146"/>
        <end position="176"/>
    </location>
</feature>
<accession>A0AAD8KWM9</accession>
<organism evidence="2 3">
    <name type="scientific">Tagetes erecta</name>
    <name type="common">African marigold</name>
    <dbReference type="NCBI Taxonomy" id="13708"/>
    <lineage>
        <taxon>Eukaryota</taxon>
        <taxon>Viridiplantae</taxon>
        <taxon>Streptophyta</taxon>
        <taxon>Embryophyta</taxon>
        <taxon>Tracheophyta</taxon>
        <taxon>Spermatophyta</taxon>
        <taxon>Magnoliopsida</taxon>
        <taxon>eudicotyledons</taxon>
        <taxon>Gunneridae</taxon>
        <taxon>Pentapetalae</taxon>
        <taxon>asterids</taxon>
        <taxon>campanulids</taxon>
        <taxon>Asterales</taxon>
        <taxon>Asteraceae</taxon>
        <taxon>Asteroideae</taxon>
        <taxon>Heliantheae alliance</taxon>
        <taxon>Tageteae</taxon>
        <taxon>Tagetes</taxon>
    </lineage>
</organism>
<proteinExistence type="predicted"/>
<dbReference type="EMBL" id="JAUHHV010000004">
    <property type="protein sequence ID" value="KAK1427677.1"/>
    <property type="molecule type" value="Genomic_DNA"/>
</dbReference>
<reference evidence="2" key="1">
    <citation type="journal article" date="2023" name="bioRxiv">
        <title>Improved chromosome-level genome assembly for marigold (Tagetes erecta).</title>
        <authorList>
            <person name="Jiang F."/>
            <person name="Yuan L."/>
            <person name="Wang S."/>
            <person name="Wang H."/>
            <person name="Xu D."/>
            <person name="Wang A."/>
            <person name="Fan W."/>
        </authorList>
    </citation>
    <scope>NUCLEOTIDE SEQUENCE</scope>
    <source>
        <strain evidence="2">WSJ</strain>
        <tissue evidence="2">Leaf</tissue>
    </source>
</reference>
<name>A0AAD8KWM9_TARER</name>
<protein>
    <submittedName>
        <fullName evidence="2">Uncharacterized protein</fullName>
    </submittedName>
</protein>
<evidence type="ECO:0000313" key="3">
    <source>
        <dbReference type="Proteomes" id="UP001229421"/>
    </source>
</evidence>
<keyword evidence="3" id="KW-1185">Reference proteome</keyword>
<dbReference type="Proteomes" id="UP001229421">
    <property type="component" value="Unassembled WGS sequence"/>
</dbReference>
<comment type="caution">
    <text evidence="2">The sequence shown here is derived from an EMBL/GenBank/DDBJ whole genome shotgun (WGS) entry which is preliminary data.</text>
</comment>
<gene>
    <name evidence="2" type="ORF">QVD17_16369</name>
</gene>
<sequence>MFSSFDCYNIELGCICSGRTYGGSGAHDIRIQEPDSYSYTSKGKTTQTCGRYVMVHGDKGGGVVGNHSRVARGDEIVGKSGGVARNYSHTHTMRLHDIDDNEDERDYNEDDSRYEDDCFRRLAHVQSVRLELEKERAARENLENRLEQLEKNREEEREQARVEKEKERAERDKLQK</sequence>
<evidence type="ECO:0000313" key="2">
    <source>
        <dbReference type="EMBL" id="KAK1427677.1"/>
    </source>
</evidence>
<evidence type="ECO:0000256" key="1">
    <source>
        <dbReference type="SAM" id="MobiDB-lite"/>
    </source>
</evidence>